<keyword evidence="4" id="KW-0597">Phosphoprotein</keyword>
<dbReference type="FunFam" id="3.30.300.30:FF:000010">
    <property type="entry name" value="Enterobactin synthetase component F"/>
    <property type="match status" value="1"/>
</dbReference>
<dbReference type="InterPro" id="IPR045851">
    <property type="entry name" value="AMP-bd_C_sf"/>
</dbReference>
<dbReference type="SMART" id="SM00823">
    <property type="entry name" value="PKS_PP"/>
    <property type="match status" value="2"/>
</dbReference>
<dbReference type="CDD" id="cd05930">
    <property type="entry name" value="A_NRPS"/>
    <property type="match status" value="1"/>
</dbReference>
<dbReference type="EMBL" id="DRLI01000226">
    <property type="protein sequence ID" value="HHM02523.1"/>
    <property type="molecule type" value="Genomic_DNA"/>
</dbReference>
<name>A0A7V5RPT3_CALAY</name>
<evidence type="ECO:0000256" key="2">
    <source>
        <dbReference type="ARBA" id="ARBA00006432"/>
    </source>
</evidence>
<dbReference type="SUPFAM" id="SSF56801">
    <property type="entry name" value="Acetyl-CoA synthetase-like"/>
    <property type="match status" value="2"/>
</dbReference>
<proteinExistence type="inferred from homology"/>
<dbReference type="CDD" id="cd19531">
    <property type="entry name" value="LCL_NRPS-like"/>
    <property type="match status" value="2"/>
</dbReference>
<feature type="domain" description="Carrier" evidence="6">
    <location>
        <begin position="2050"/>
        <end position="2124"/>
    </location>
</feature>
<dbReference type="Gene3D" id="1.10.1200.10">
    <property type="entry name" value="ACP-like"/>
    <property type="match status" value="2"/>
</dbReference>
<dbReference type="NCBIfam" id="NF003417">
    <property type="entry name" value="PRK04813.1"/>
    <property type="match status" value="2"/>
</dbReference>
<dbReference type="InterPro" id="IPR036736">
    <property type="entry name" value="ACP-like_sf"/>
</dbReference>
<dbReference type="NCBIfam" id="TIGR01733">
    <property type="entry name" value="AA-adenyl-dom"/>
    <property type="match status" value="2"/>
</dbReference>
<feature type="domain" description="Carrier" evidence="6">
    <location>
        <begin position="991"/>
        <end position="1066"/>
    </location>
</feature>
<evidence type="ECO:0000256" key="4">
    <source>
        <dbReference type="ARBA" id="ARBA00022553"/>
    </source>
</evidence>
<comment type="caution">
    <text evidence="7">The sequence shown here is derived from an EMBL/GenBank/DDBJ whole genome shotgun (WGS) entry which is preliminary data.</text>
</comment>
<dbReference type="InterPro" id="IPR025110">
    <property type="entry name" value="AMP-bd_C"/>
</dbReference>
<dbReference type="InterPro" id="IPR010060">
    <property type="entry name" value="NRPS_synth"/>
</dbReference>
<dbReference type="PROSITE" id="PS00012">
    <property type="entry name" value="PHOSPHOPANTETHEINE"/>
    <property type="match status" value="2"/>
</dbReference>
<dbReference type="InterPro" id="IPR023213">
    <property type="entry name" value="CAT-like_dom_sf"/>
</dbReference>
<dbReference type="PANTHER" id="PTHR45527">
    <property type="entry name" value="NONRIBOSOMAL PEPTIDE SYNTHETASE"/>
    <property type="match status" value="1"/>
</dbReference>
<dbReference type="CDD" id="cd17646">
    <property type="entry name" value="A_NRPS_AB3403-like"/>
    <property type="match status" value="1"/>
</dbReference>
<dbReference type="Proteomes" id="UP000885771">
    <property type="component" value="Unassembled WGS sequence"/>
</dbReference>
<dbReference type="SUPFAM" id="SSF47336">
    <property type="entry name" value="ACP-like"/>
    <property type="match status" value="2"/>
</dbReference>
<dbReference type="PANTHER" id="PTHR45527:SF1">
    <property type="entry name" value="FATTY ACID SYNTHASE"/>
    <property type="match status" value="1"/>
</dbReference>
<evidence type="ECO:0000256" key="5">
    <source>
        <dbReference type="ARBA" id="ARBA00022737"/>
    </source>
</evidence>
<dbReference type="FunFam" id="3.30.559.10:FF:000012">
    <property type="entry name" value="Non-ribosomal peptide synthetase"/>
    <property type="match status" value="2"/>
</dbReference>
<dbReference type="PROSITE" id="PS00455">
    <property type="entry name" value="AMP_BINDING"/>
    <property type="match status" value="2"/>
</dbReference>
<dbReference type="SUPFAM" id="SSF52777">
    <property type="entry name" value="CoA-dependent acyltransferases"/>
    <property type="match status" value="6"/>
</dbReference>
<dbReference type="FunFam" id="3.40.50.980:FF:000001">
    <property type="entry name" value="Non-ribosomal peptide synthetase"/>
    <property type="match status" value="2"/>
</dbReference>
<dbReference type="FunFam" id="3.40.50.980:FF:000002">
    <property type="entry name" value="Enterobactin synthetase component F"/>
    <property type="match status" value="1"/>
</dbReference>
<gene>
    <name evidence="7" type="ORF">ENJ15_05865</name>
</gene>
<dbReference type="InterPro" id="IPR001242">
    <property type="entry name" value="Condensation_dom"/>
</dbReference>
<dbReference type="Gene3D" id="3.30.559.10">
    <property type="entry name" value="Chloramphenicol acetyltransferase-like domain"/>
    <property type="match status" value="3"/>
</dbReference>
<dbReference type="Gene3D" id="2.30.38.10">
    <property type="entry name" value="Luciferase, Domain 3"/>
    <property type="match status" value="2"/>
</dbReference>
<dbReference type="FunFam" id="2.30.38.10:FF:000001">
    <property type="entry name" value="Non-ribosomal peptide synthetase PvdI"/>
    <property type="match status" value="2"/>
</dbReference>
<dbReference type="PROSITE" id="PS50075">
    <property type="entry name" value="CARRIER"/>
    <property type="match status" value="2"/>
</dbReference>
<evidence type="ECO:0000256" key="3">
    <source>
        <dbReference type="ARBA" id="ARBA00022450"/>
    </source>
</evidence>
<dbReference type="GO" id="GO:0031177">
    <property type="term" value="F:phosphopantetheine binding"/>
    <property type="evidence" value="ECO:0007669"/>
    <property type="project" value="InterPro"/>
</dbReference>
<dbReference type="GO" id="GO:0009239">
    <property type="term" value="P:enterobactin biosynthetic process"/>
    <property type="evidence" value="ECO:0007669"/>
    <property type="project" value="TreeGrafter"/>
</dbReference>
<dbReference type="CDD" id="cd19534">
    <property type="entry name" value="E_NRPS"/>
    <property type="match status" value="1"/>
</dbReference>
<dbReference type="Gene3D" id="3.40.50.980">
    <property type="match status" value="4"/>
</dbReference>
<dbReference type="InterPro" id="IPR006162">
    <property type="entry name" value="Ppantetheine_attach_site"/>
</dbReference>
<organism evidence="7">
    <name type="scientific">Caldithrix abyssi</name>
    <dbReference type="NCBI Taxonomy" id="187145"/>
    <lineage>
        <taxon>Bacteria</taxon>
        <taxon>Pseudomonadati</taxon>
        <taxon>Calditrichota</taxon>
        <taxon>Calditrichia</taxon>
        <taxon>Calditrichales</taxon>
        <taxon>Calditrichaceae</taxon>
        <taxon>Caldithrix</taxon>
    </lineage>
</organism>
<dbReference type="Pfam" id="PF00550">
    <property type="entry name" value="PP-binding"/>
    <property type="match status" value="2"/>
</dbReference>
<dbReference type="GO" id="GO:0047527">
    <property type="term" value="F:2,3-dihydroxybenzoate-serine ligase activity"/>
    <property type="evidence" value="ECO:0007669"/>
    <property type="project" value="TreeGrafter"/>
</dbReference>
<dbReference type="InterPro" id="IPR020806">
    <property type="entry name" value="PKS_PP-bd"/>
</dbReference>
<dbReference type="Pfam" id="PF13193">
    <property type="entry name" value="AMP-binding_C"/>
    <property type="match status" value="2"/>
</dbReference>
<dbReference type="GO" id="GO:0009366">
    <property type="term" value="C:enterobactin synthetase complex"/>
    <property type="evidence" value="ECO:0007669"/>
    <property type="project" value="TreeGrafter"/>
</dbReference>
<dbReference type="GO" id="GO:0005829">
    <property type="term" value="C:cytosol"/>
    <property type="evidence" value="ECO:0007669"/>
    <property type="project" value="TreeGrafter"/>
</dbReference>
<dbReference type="Pfam" id="PF00501">
    <property type="entry name" value="AMP-binding"/>
    <property type="match status" value="2"/>
</dbReference>
<comment type="cofactor">
    <cofactor evidence="1">
        <name>pantetheine 4'-phosphate</name>
        <dbReference type="ChEBI" id="CHEBI:47942"/>
    </cofactor>
</comment>
<dbReference type="FunFam" id="1.10.1200.10:FF:000005">
    <property type="entry name" value="Nonribosomal peptide synthetase 1"/>
    <property type="match status" value="2"/>
</dbReference>
<dbReference type="InterPro" id="IPR010071">
    <property type="entry name" value="AA_adenyl_dom"/>
</dbReference>
<dbReference type="InterPro" id="IPR020845">
    <property type="entry name" value="AMP-binding_CS"/>
</dbReference>
<comment type="similarity">
    <text evidence="2">Belongs to the ATP-dependent AMP-binding enzyme family.</text>
</comment>
<evidence type="ECO:0000259" key="6">
    <source>
        <dbReference type="PROSITE" id="PS50075"/>
    </source>
</evidence>
<dbReference type="InterPro" id="IPR000873">
    <property type="entry name" value="AMP-dep_synth/lig_dom"/>
</dbReference>
<evidence type="ECO:0000313" key="7">
    <source>
        <dbReference type="EMBL" id="HHM02523.1"/>
    </source>
</evidence>
<dbReference type="InterPro" id="IPR009081">
    <property type="entry name" value="PP-bd_ACP"/>
</dbReference>
<accession>A0A7V5RPT3</accession>
<dbReference type="NCBIfam" id="TIGR01720">
    <property type="entry name" value="NRPS-para261"/>
    <property type="match status" value="1"/>
</dbReference>
<dbReference type="FunFam" id="3.40.50.12780:FF:000012">
    <property type="entry name" value="Non-ribosomal peptide synthetase"/>
    <property type="match status" value="1"/>
</dbReference>
<sequence length="2604" mass="292522">METKKTMSNAKDKLAHLSPEQKKLLAQKLKEKKQIHLFPLSYAQQRMWFLERLNPGSPVYNLPFAIRIKGALRKDIFEQALKKIIRRHEILRTTFKEIKGEVRQVVSPRSSIKIEISEVPPGDVRDRIRQLAQTAFDLEKGPLGLINLITVGPDDYVMILVMHHIISDGWSMGVLIREFSILYDALLNKREAGLPPLKIQYADYAGWQKKWLEGERLRQQLEYWRKTLGAAPPILELQGDKPRPRQLSSRGAQIYRKLTPAIWQRLKERAGREQLTDFMLLLGVFYLLLFRYTRQQDICIGTPVANRNRAETEPLIGFFVNTLVLRCAFDENDSGTTFFSRVRETALAAFAHQDIPFEMLVQELQPERDMSHSPLFQAFFTHTPASDLPVLPGPFTIEALEMEVNSAKFELSLFTQEADSGLNITFEYNSDLYSPAFVERIAGHFLLLLEQVSENALESISGTELLAGDEKEIILNRWNKTDRAYPGARPLLALFEEQVKKTPERTALSYEGKNITYGELNRAAESLAGHLQQRGVGPEDFVGLCLQRSPRLVIAMYAILKTGAAYVPLDPDYPGERIRYMIEDAGARVIISEEVLRDHPALNGQTVLLCDAIPESVPLHPVERDVDQVAYMIYTSGSTGKPKGVVISHRAIWNRLQWMQEKYVLSAEDRVLQKTPYSFDVSVWEFFWPLQCGATLVIAKPGGHKDPAYLQRLMSDEKVTTVHFVPSMLQAFLNSADIAACTALKRVICSGEALSRELARQFFRSATAELHNLYGPTEAAVDVTQWPCSDNDNYGSTPIGFPITNTKIYIVDNRLQLLPAGVAGELLIGGVQLARNYHNRPELTAEKFIPDPFSGRAGARLYRTGDLARFMENGAVEFLGRIDHQVKLRGLRIELGEIENSLKNMTAVADAVVLVKNFGADDQRLVAYVQLSADTDEETLRQALARDLPDYMVPALFVFMENIPLSPSGKVDRRALLAMDVTFQSEKEYVAPRGETEIELASIFGELLGVEKVGATDSFFELGGHSLLATRLVTQIRDRLDLEVPLRLIFETPSPRQLALAAGQNGGRRIELPLADRSGPIVLSHAQQRLWFLEQLEPGSPFYNIPMAFRLLGHVDVHLLQKSFQELIKRHETLRTAIITREGRGYQEVRGEVPFTLEVIDLREMEPAQREEEIARHMSLMARHTFDLTRPPLFRAWLLRASDEESILLGVVHHIISDQWSNQIILAELLEIYSALSRGISPALPVLERQYADFALWQRQWLDGGAMDSQLAYWKETLRGMPALLELPTDFPRPKTQSFNGAVHHFKLDAQTGRRLKEQGRKLNLTGFMQFMAYFGLLLHKLSGQDDLAIGAPVANRALAQTQKMVGFFVNTLVMRLRPIAETSLESYLGQVRQTVMSALEHQDIPFEKLVDELQPQRDMSHSPLFQVMFVYHEKADPSANASAPWRAEALSEHSGTAKFDLTLFITDTPQGFDAVFEYNTDLFEQDTIRRWAQYFGKIVQQAADDITTAVGRLSLLDEKARQQALSMGRAWESHNGPDTVFPRLFQATALGNAEAVALIENDETMSYGRLEAEANRMARALIRKGLRTETPVAIALPRGMDQILSLLAVLKAGGAWVPIDLAYPAERIRYMLEDAKVSFILCREQDKEKLPQTDIPQLTIAGLRAGALTEEDTPPAVNILPENLAYMIYTSGSTGKPKGTLLTHGGLMHYIDWCLRAYPLKAGGGVAVHATIAFDATITSVFAPLAAGVPLTLVPESPDMDAFINLLTAAPAPFALIKITPAHLGVLSQRIRPEQAAALCRSFIIGGENLTADRLHFWRKNAPETQLFNEYGPTETVVGCVVFDASHWQGNGSVPIGRPINGTPVYVLDEELNPVPPGVAGELYIGGPALARGYRNRADITAERFVPDPFSSRPGARMYRSGDKVRFLKDGQLIFLGRLDHQVKVRGYRIEPGEIEEALSSHPRIKACVVVTRGEPARLAAYYTLAGEGPEPAIAEIRSFLGGKLPDYMIPSAFTVLEALPLTPNGKIDLSALPDPGRERGALSSEYVAPSSENEIILAEIVSNLLKKEKVGIHDNFFELGGDSIMSIQVISRAREQGLFLTPMQMFQNQTIAQLALVAQKGRETETEEGILSGELPLTPIQHFFFEQNFRDRHHWNQSVLFRLGERLNSEALHKTVRALISRHDALRLRFKHSGEEWRAFYDDNDSIDDILEEITLSGAEKEEIERHCREAQASFDLEKGPIVKVLYFRGEEADHLAIFVHHLAMDGVSWRILLQDFQQAYALASLDQEIVFGAKSSSYRQWARALAAFAGDKAPEDAPYWQAMSRREPPRLPVDFEGGSNLEKDREDITVSLEAGYSRLLTGEAHKAYNTEINDLLLSALIRAYGTWSGQRRILLHMESHGREHISDRLDVSHTIGWFTALYPLLLDLGKAVEIGEQIKTIKEQFHAIPHNGLSFGVLRYLSADKSRREVLKPLDRMQIIFNYLGQFEGGEDEGPFRESAYWQGPDHAPDAGRLAAVEINGQISAGILKFTFSYSRELHREETIRSWAENFIGELRGILEHCKNPRATVKTASDFKMAGLDNKKLDKVLNQLGKKKKGRRR</sequence>
<dbReference type="Pfam" id="PF00668">
    <property type="entry name" value="Condensation"/>
    <property type="match status" value="3"/>
</dbReference>
<evidence type="ECO:0000256" key="1">
    <source>
        <dbReference type="ARBA" id="ARBA00001957"/>
    </source>
</evidence>
<dbReference type="GO" id="GO:0043041">
    <property type="term" value="P:amino acid activation for nonribosomal peptide biosynthetic process"/>
    <property type="evidence" value="ECO:0007669"/>
    <property type="project" value="TreeGrafter"/>
</dbReference>
<reference evidence="7" key="1">
    <citation type="journal article" date="2020" name="mSystems">
        <title>Genome- and Community-Level Interaction Insights into Carbon Utilization and Element Cycling Functions of Hydrothermarchaeota in Hydrothermal Sediment.</title>
        <authorList>
            <person name="Zhou Z."/>
            <person name="Liu Y."/>
            <person name="Xu W."/>
            <person name="Pan J."/>
            <person name="Luo Z.H."/>
            <person name="Li M."/>
        </authorList>
    </citation>
    <scope>NUCLEOTIDE SEQUENCE [LARGE SCALE GENOMIC DNA]</scope>
    <source>
        <strain evidence="7">HyVt-460</strain>
    </source>
</reference>
<dbReference type="Gene3D" id="3.30.300.30">
    <property type="match status" value="2"/>
</dbReference>
<keyword evidence="5" id="KW-0677">Repeat</keyword>
<dbReference type="Gene3D" id="3.30.559.30">
    <property type="entry name" value="Nonribosomal peptide synthetase, condensation domain"/>
    <property type="match status" value="3"/>
</dbReference>
<protein>
    <submittedName>
        <fullName evidence="7">Amino acid adenylation domain-containing protein</fullName>
    </submittedName>
</protein>
<keyword evidence="3" id="KW-0596">Phosphopantetheine</keyword>